<keyword evidence="1" id="KW-0808">Transferase</keyword>
<feature type="domain" description="Galactosyltransferase C-terminal" evidence="2">
    <location>
        <begin position="288"/>
        <end position="333"/>
    </location>
</feature>
<gene>
    <name evidence="3" type="ORF">Kpho02_63690</name>
</gene>
<organism evidence="3 4">
    <name type="scientific">Kitasatospora phosalacinea</name>
    <dbReference type="NCBI Taxonomy" id="2065"/>
    <lineage>
        <taxon>Bacteria</taxon>
        <taxon>Bacillati</taxon>
        <taxon>Actinomycetota</taxon>
        <taxon>Actinomycetes</taxon>
        <taxon>Kitasatosporales</taxon>
        <taxon>Streptomycetaceae</taxon>
        <taxon>Kitasatospora</taxon>
    </lineage>
</organism>
<dbReference type="Pfam" id="PF02709">
    <property type="entry name" value="Glyco_transf_7C"/>
    <property type="match status" value="1"/>
</dbReference>
<dbReference type="Gene3D" id="3.90.550.10">
    <property type="entry name" value="Spore Coat Polysaccharide Biosynthesis Protein SpsA, Chain A"/>
    <property type="match status" value="1"/>
</dbReference>
<dbReference type="Proteomes" id="UP001165041">
    <property type="component" value="Unassembled WGS sequence"/>
</dbReference>
<dbReference type="InterPro" id="IPR029044">
    <property type="entry name" value="Nucleotide-diphossugar_trans"/>
</dbReference>
<evidence type="ECO:0000259" key="2">
    <source>
        <dbReference type="Pfam" id="PF02709"/>
    </source>
</evidence>
<dbReference type="SUPFAM" id="SSF53448">
    <property type="entry name" value="Nucleotide-diphospho-sugar transferases"/>
    <property type="match status" value="1"/>
</dbReference>
<dbReference type="RefSeq" id="WP_285739687.1">
    <property type="nucleotide sequence ID" value="NZ_BSSA01000031.1"/>
</dbReference>
<accession>A0A9W6V3V9</accession>
<evidence type="ECO:0000313" key="4">
    <source>
        <dbReference type="Proteomes" id="UP001165041"/>
    </source>
</evidence>
<sequence>MQPGPLHLLAGAAVASYDPHARSYNAPCWSSSRPHHQAARRALACLAEADADLRAAAVHLHRTTAPGEMFHPLVAALDGLPPALRQQALDHGRRLADGIRLLFHATDARLRPPRPTGGPPSDRGDRRILVVVPFRSTGVQPLRLRNLRACLTALDRLRPVPGVELTVCLVESDTEPRHRTEFEPRVDRYLFVPDGGPFNKALAVNTAVLPGGPGAPGESVCVLDADIVLEPDFLAAAPAAVPPGGALLPYQDAFCLDERSSDRMAALVDRDDGPDGPWSGYLIRRPPGGCVLVDRSAFHAVGGFDERFVGWGGEDRDLVDRLAARAEVTRLPGFLVHLMHERPAMREDRAQTMAAARQR</sequence>
<protein>
    <recommendedName>
        <fullName evidence="2">Galactosyltransferase C-terminal domain-containing protein</fullName>
    </recommendedName>
</protein>
<name>A0A9W6V3V9_9ACTN</name>
<dbReference type="AlphaFoldDB" id="A0A9W6V3V9"/>
<proteinExistence type="predicted"/>
<reference evidence="3" key="1">
    <citation type="submission" date="2023-02" db="EMBL/GenBank/DDBJ databases">
        <title>Kitasatospora phosalacinea NBRC 14627.</title>
        <authorList>
            <person name="Ichikawa N."/>
            <person name="Sato H."/>
            <person name="Tonouchi N."/>
        </authorList>
    </citation>
    <scope>NUCLEOTIDE SEQUENCE</scope>
    <source>
        <strain evidence="3">NBRC 14627</strain>
    </source>
</reference>
<dbReference type="InterPro" id="IPR027791">
    <property type="entry name" value="Galactosyl_T_C"/>
</dbReference>
<dbReference type="GO" id="GO:0016740">
    <property type="term" value="F:transferase activity"/>
    <property type="evidence" value="ECO:0007669"/>
    <property type="project" value="UniProtKB-KW"/>
</dbReference>
<evidence type="ECO:0000313" key="3">
    <source>
        <dbReference type="EMBL" id="GLW74071.1"/>
    </source>
</evidence>
<dbReference type="EMBL" id="BSSA01000031">
    <property type="protein sequence ID" value="GLW74071.1"/>
    <property type="molecule type" value="Genomic_DNA"/>
</dbReference>
<evidence type="ECO:0000256" key="1">
    <source>
        <dbReference type="ARBA" id="ARBA00022679"/>
    </source>
</evidence>
<comment type="caution">
    <text evidence="3">The sequence shown here is derived from an EMBL/GenBank/DDBJ whole genome shotgun (WGS) entry which is preliminary data.</text>
</comment>